<accession>A0A8E2DVZ1</accession>
<name>A0A8E2DVZ1_9APHY</name>
<evidence type="ECO:0000313" key="2">
    <source>
        <dbReference type="Proteomes" id="UP000250043"/>
    </source>
</evidence>
<dbReference type="Proteomes" id="UP000250043">
    <property type="component" value="Unassembled WGS sequence"/>
</dbReference>
<gene>
    <name evidence="1" type="ORF">OBBRIDRAFT_787238</name>
</gene>
<protein>
    <submittedName>
        <fullName evidence="1">Uncharacterized protein</fullName>
    </submittedName>
</protein>
<proteinExistence type="predicted"/>
<keyword evidence="2" id="KW-1185">Reference proteome</keyword>
<organism evidence="1 2">
    <name type="scientific">Obba rivulosa</name>
    <dbReference type="NCBI Taxonomy" id="1052685"/>
    <lineage>
        <taxon>Eukaryota</taxon>
        <taxon>Fungi</taxon>
        <taxon>Dikarya</taxon>
        <taxon>Basidiomycota</taxon>
        <taxon>Agaricomycotina</taxon>
        <taxon>Agaricomycetes</taxon>
        <taxon>Polyporales</taxon>
        <taxon>Gelatoporiaceae</taxon>
        <taxon>Obba</taxon>
    </lineage>
</organism>
<sequence length="82" mass="8595">MSEASASSLLVPLCMCGERHVQADGEIRRTPRGGSEADIWDMEACRRAGGPADMKGAKLAHRAGGAQMGTEALGTQRLALRA</sequence>
<evidence type="ECO:0000313" key="1">
    <source>
        <dbReference type="EMBL" id="OCH96672.1"/>
    </source>
</evidence>
<reference evidence="1 2" key="1">
    <citation type="submission" date="2016-07" db="EMBL/GenBank/DDBJ databases">
        <title>Draft genome of the white-rot fungus Obba rivulosa 3A-2.</title>
        <authorList>
            <consortium name="DOE Joint Genome Institute"/>
            <person name="Miettinen O."/>
            <person name="Riley R."/>
            <person name="Acob R."/>
            <person name="Barry K."/>
            <person name="Cullen D."/>
            <person name="De Vries R."/>
            <person name="Hainaut M."/>
            <person name="Hatakka A."/>
            <person name="Henrissat B."/>
            <person name="Hilden K."/>
            <person name="Kuo R."/>
            <person name="Labutti K."/>
            <person name="Lipzen A."/>
            <person name="Makela M.R."/>
            <person name="Sandor L."/>
            <person name="Spatafora J.W."/>
            <person name="Grigoriev I.V."/>
            <person name="Hibbett D.S."/>
        </authorList>
    </citation>
    <scope>NUCLEOTIDE SEQUENCE [LARGE SCALE GENOMIC DNA]</scope>
    <source>
        <strain evidence="1 2">3A-2</strain>
    </source>
</reference>
<dbReference type="AlphaFoldDB" id="A0A8E2DVZ1"/>
<dbReference type="EMBL" id="KV722330">
    <property type="protein sequence ID" value="OCH96672.1"/>
    <property type="molecule type" value="Genomic_DNA"/>
</dbReference>